<dbReference type="InterPro" id="IPR007298">
    <property type="entry name" value="Cu-R_lipoprotein_NlpE"/>
</dbReference>
<reference evidence="4 5" key="1">
    <citation type="submission" date="2019-03" db="EMBL/GenBank/DDBJ databases">
        <title>Nitrincola sp. nov. isolated from an Indian soda lake.</title>
        <authorList>
            <person name="Joshi A."/>
            <person name="Thite S.V."/>
            <person name="Joseph N."/>
            <person name="Dhotre D."/>
            <person name="Moorthy M."/>
            <person name="Shouche Y.S."/>
        </authorList>
    </citation>
    <scope>NUCLEOTIDE SEQUENCE [LARGE SCALE GENOMIC DNA]</scope>
    <source>
        <strain evidence="4 5">MEB193</strain>
    </source>
</reference>
<dbReference type="RefSeq" id="WP_149389680.1">
    <property type="nucleotide sequence ID" value="NZ_SMRS01000001.1"/>
</dbReference>
<dbReference type="EMBL" id="SMRS01000001">
    <property type="protein sequence ID" value="KAA0876431.1"/>
    <property type="molecule type" value="Genomic_DNA"/>
</dbReference>
<dbReference type="Gene3D" id="2.40.128.640">
    <property type="match status" value="1"/>
</dbReference>
<dbReference type="InterPro" id="IPR038670">
    <property type="entry name" value="HslJ-like_sf"/>
</dbReference>
<dbReference type="InterPro" id="IPR033450">
    <property type="entry name" value="NlpE_C"/>
</dbReference>
<dbReference type="AlphaFoldDB" id="A0A5A9WAH6"/>
<dbReference type="Pfam" id="PF03724">
    <property type="entry name" value="META"/>
    <property type="match status" value="1"/>
</dbReference>
<protein>
    <submittedName>
        <fullName evidence="4">META domain-containing protein</fullName>
    </submittedName>
</protein>
<dbReference type="Gene3D" id="2.40.128.270">
    <property type="match status" value="1"/>
</dbReference>
<dbReference type="InterPro" id="IPR038139">
    <property type="entry name" value="NlpE_C_sf"/>
</dbReference>
<sequence>MSRNPCKIIGLGATLMLLTACAQNSIHLDLAAPDKVKVPQTASSYQGTLPCADCPGIDMHLDLLPDGRYFLQEVYQDRSPEPLQSFGRWQLDGTRLILQQPEQELIFFATRSGGWLKADTEGRPIQSQLNYSLQPVPWQPLKLEGPIQGMLLYFADSAILSECRTGALYPIEMNNTWLELERSYLSSRSGAGSYLYLEAQGQQIWTQPEEGPARHHLHLQQVQNTTANATCPVSPAAIEGQSWQLSAWSPLALDLPDLTQFQAEQLPQLTLTGQQMSGFTGCNSMAGPALFEGNRLNLGPVASTRRYCHDTAELESQFLPLLEQVTYTGLEGNAWVWYDADMRRLASFQAQTPETP</sequence>
<evidence type="ECO:0000256" key="1">
    <source>
        <dbReference type="SAM" id="SignalP"/>
    </source>
</evidence>
<keyword evidence="1" id="KW-0732">Signal</keyword>
<feature type="chain" id="PRO_5022722186" evidence="1">
    <location>
        <begin position="23"/>
        <end position="356"/>
    </location>
</feature>
<keyword evidence="5" id="KW-1185">Reference proteome</keyword>
<dbReference type="PANTHER" id="PTHR35535:SF2">
    <property type="entry name" value="DUF306 DOMAIN-CONTAINING PROTEIN"/>
    <property type="match status" value="1"/>
</dbReference>
<comment type="caution">
    <text evidence="4">The sequence shown here is derived from an EMBL/GenBank/DDBJ whole genome shotgun (WGS) entry which is preliminary data.</text>
</comment>
<organism evidence="4 5">
    <name type="scientific">Nitrincola tapanii</name>
    <dbReference type="NCBI Taxonomy" id="1708751"/>
    <lineage>
        <taxon>Bacteria</taxon>
        <taxon>Pseudomonadati</taxon>
        <taxon>Pseudomonadota</taxon>
        <taxon>Gammaproteobacteria</taxon>
        <taxon>Oceanospirillales</taxon>
        <taxon>Oceanospirillaceae</taxon>
        <taxon>Nitrincola</taxon>
    </lineage>
</organism>
<gene>
    <name evidence="4" type="ORF">E1H14_01515</name>
</gene>
<dbReference type="PANTHER" id="PTHR35535">
    <property type="entry name" value="HEAT SHOCK PROTEIN HSLJ"/>
    <property type="match status" value="1"/>
</dbReference>
<accession>A0A5A9WAH6</accession>
<dbReference type="Gene3D" id="2.40.50.540">
    <property type="match status" value="1"/>
</dbReference>
<dbReference type="PROSITE" id="PS51257">
    <property type="entry name" value="PROKAR_LIPOPROTEIN"/>
    <property type="match status" value="1"/>
</dbReference>
<dbReference type="Pfam" id="PF17185">
    <property type="entry name" value="NlpE_C"/>
    <property type="match status" value="1"/>
</dbReference>
<evidence type="ECO:0000259" key="3">
    <source>
        <dbReference type="Pfam" id="PF17185"/>
    </source>
</evidence>
<dbReference type="InterPro" id="IPR053147">
    <property type="entry name" value="Hsp_HslJ-like"/>
</dbReference>
<dbReference type="Proteomes" id="UP000325302">
    <property type="component" value="Unassembled WGS sequence"/>
</dbReference>
<evidence type="ECO:0000313" key="5">
    <source>
        <dbReference type="Proteomes" id="UP000325302"/>
    </source>
</evidence>
<name>A0A5A9WAH6_9GAMM</name>
<feature type="domain" description="NlpE C-terminal OB" evidence="3">
    <location>
        <begin position="146"/>
        <end position="231"/>
    </location>
</feature>
<dbReference type="InterPro" id="IPR005184">
    <property type="entry name" value="DUF306_Meta_HslJ"/>
</dbReference>
<feature type="signal peptide" evidence="1">
    <location>
        <begin position="1"/>
        <end position="22"/>
    </location>
</feature>
<evidence type="ECO:0000259" key="2">
    <source>
        <dbReference type="Pfam" id="PF03724"/>
    </source>
</evidence>
<proteinExistence type="predicted"/>
<dbReference type="Pfam" id="PF04170">
    <property type="entry name" value="NlpE"/>
    <property type="match status" value="1"/>
</dbReference>
<evidence type="ECO:0000313" key="4">
    <source>
        <dbReference type="EMBL" id="KAA0876431.1"/>
    </source>
</evidence>
<dbReference type="OrthoDB" id="5348860at2"/>
<feature type="domain" description="DUF306" evidence="2">
    <location>
        <begin position="236"/>
        <end position="348"/>
    </location>
</feature>